<evidence type="ECO:0000313" key="3">
    <source>
        <dbReference type="Proteomes" id="UP000603200"/>
    </source>
</evidence>
<evidence type="ECO:0000256" key="1">
    <source>
        <dbReference type="SAM" id="MobiDB-lite"/>
    </source>
</evidence>
<protein>
    <submittedName>
        <fullName evidence="2">Uncharacterized protein</fullName>
    </submittedName>
</protein>
<organism evidence="2 3">
    <name type="scientific">Winogradskya humida</name>
    <dbReference type="NCBI Taxonomy" id="113566"/>
    <lineage>
        <taxon>Bacteria</taxon>
        <taxon>Bacillati</taxon>
        <taxon>Actinomycetota</taxon>
        <taxon>Actinomycetes</taxon>
        <taxon>Micromonosporales</taxon>
        <taxon>Micromonosporaceae</taxon>
        <taxon>Winogradskya</taxon>
    </lineage>
</organism>
<accession>A0ABQ3ZJE1</accession>
<reference evidence="2 3" key="1">
    <citation type="submission" date="2021-01" db="EMBL/GenBank/DDBJ databases">
        <title>Whole genome shotgun sequence of Actinoplanes humidus NBRC 14915.</title>
        <authorList>
            <person name="Komaki H."/>
            <person name="Tamura T."/>
        </authorList>
    </citation>
    <scope>NUCLEOTIDE SEQUENCE [LARGE SCALE GENOMIC DNA]</scope>
    <source>
        <strain evidence="2 3">NBRC 14915</strain>
    </source>
</reference>
<keyword evidence="3" id="KW-1185">Reference proteome</keyword>
<evidence type="ECO:0000313" key="2">
    <source>
        <dbReference type="EMBL" id="GIE18706.1"/>
    </source>
</evidence>
<proteinExistence type="predicted"/>
<sequence length="76" mass="7932">MTTSTPAPTPTFTRPNAAAATASPPRPDGLVRVAQAFLIGDGPLAEGTELFALARSSPLGSQDYVTRFFHTGNEIT</sequence>
<name>A0ABQ3ZJE1_9ACTN</name>
<comment type="caution">
    <text evidence="2">The sequence shown here is derived from an EMBL/GenBank/DDBJ whole genome shotgun (WGS) entry which is preliminary data.</text>
</comment>
<dbReference type="Proteomes" id="UP000603200">
    <property type="component" value="Unassembled WGS sequence"/>
</dbReference>
<dbReference type="EMBL" id="BOMN01000022">
    <property type="protein sequence ID" value="GIE18706.1"/>
    <property type="molecule type" value="Genomic_DNA"/>
</dbReference>
<gene>
    <name evidence="2" type="ORF">Ahu01nite_018080</name>
</gene>
<feature type="region of interest" description="Disordered" evidence="1">
    <location>
        <begin position="1"/>
        <end position="27"/>
    </location>
</feature>
<feature type="compositionally biased region" description="Low complexity" evidence="1">
    <location>
        <begin position="1"/>
        <end position="23"/>
    </location>
</feature>